<sequence length="167" mass="18327">MQKRQRELSQPENQEHNHLGSGDICAGRKAVVEIHKAVAKNTAEADNKAHRAVISIDTEPHSSHKHTGQNKEPCKSRTKYTSGQNRVSNVVGRTGPSTGCNHQSGPEAGNKRSINDLTVIKSCRQHQGGPCVPCCDCERILKPDNKVVVHLPSSLLWRSRIQIMVGT</sequence>
<keyword evidence="3" id="KW-1185">Reference proteome</keyword>
<evidence type="ECO:0000313" key="2">
    <source>
        <dbReference type="EMBL" id="KAH3676563.1"/>
    </source>
</evidence>
<evidence type="ECO:0000313" key="3">
    <source>
        <dbReference type="Proteomes" id="UP000788993"/>
    </source>
</evidence>
<protein>
    <submittedName>
        <fullName evidence="2">Uncharacterized protein</fullName>
    </submittedName>
</protein>
<gene>
    <name evidence="2" type="ORF">OGATHE_001052</name>
</gene>
<feature type="region of interest" description="Disordered" evidence="1">
    <location>
        <begin position="57"/>
        <end position="111"/>
    </location>
</feature>
<comment type="caution">
    <text evidence="2">The sequence shown here is derived from an EMBL/GenBank/DDBJ whole genome shotgun (WGS) entry which is preliminary data.</text>
</comment>
<dbReference type="EMBL" id="JAEUBD010000146">
    <property type="protein sequence ID" value="KAH3676563.1"/>
    <property type="molecule type" value="Genomic_DNA"/>
</dbReference>
<reference evidence="2" key="2">
    <citation type="submission" date="2021-01" db="EMBL/GenBank/DDBJ databases">
        <authorList>
            <person name="Schikora-Tamarit M.A."/>
        </authorList>
    </citation>
    <scope>NUCLEOTIDE SEQUENCE</scope>
    <source>
        <strain evidence="2">NCAIM Y.01608</strain>
    </source>
</reference>
<organism evidence="2 3">
    <name type="scientific">Ogataea polymorpha</name>
    <dbReference type="NCBI Taxonomy" id="460523"/>
    <lineage>
        <taxon>Eukaryota</taxon>
        <taxon>Fungi</taxon>
        <taxon>Dikarya</taxon>
        <taxon>Ascomycota</taxon>
        <taxon>Saccharomycotina</taxon>
        <taxon>Pichiomycetes</taxon>
        <taxon>Pichiales</taxon>
        <taxon>Pichiaceae</taxon>
        <taxon>Ogataea</taxon>
    </lineage>
</organism>
<reference evidence="2" key="1">
    <citation type="journal article" date="2021" name="Open Biol.">
        <title>Shared evolutionary footprints suggest mitochondrial oxidative damage underlies multiple complex I losses in fungi.</title>
        <authorList>
            <person name="Schikora-Tamarit M.A."/>
            <person name="Marcet-Houben M."/>
            <person name="Nosek J."/>
            <person name="Gabaldon T."/>
        </authorList>
    </citation>
    <scope>NUCLEOTIDE SEQUENCE</scope>
    <source>
        <strain evidence="2">NCAIM Y.01608</strain>
    </source>
</reference>
<dbReference type="AlphaFoldDB" id="A0A9P8TEG0"/>
<accession>A0A9P8TEG0</accession>
<proteinExistence type="predicted"/>
<name>A0A9P8TEG0_9ASCO</name>
<dbReference type="Proteomes" id="UP000788993">
    <property type="component" value="Unassembled WGS sequence"/>
</dbReference>
<evidence type="ECO:0000256" key="1">
    <source>
        <dbReference type="SAM" id="MobiDB-lite"/>
    </source>
</evidence>
<feature type="region of interest" description="Disordered" evidence="1">
    <location>
        <begin position="1"/>
        <end position="22"/>
    </location>
</feature>
<feature type="compositionally biased region" description="Basic and acidic residues" evidence="1">
    <location>
        <begin position="1"/>
        <end position="18"/>
    </location>
</feature>
<feature type="compositionally biased region" description="Polar residues" evidence="1">
    <location>
        <begin position="79"/>
        <end position="88"/>
    </location>
</feature>
<feature type="compositionally biased region" description="Polar residues" evidence="1">
    <location>
        <begin position="95"/>
        <end position="104"/>
    </location>
</feature>